<dbReference type="AlphaFoldDB" id="A0AAE3YE58"/>
<dbReference type="Proteomes" id="UP001247307">
    <property type="component" value="Unassembled WGS sequence"/>
</dbReference>
<accession>A0AAE3YE58</accession>
<dbReference type="InterPro" id="IPR037883">
    <property type="entry name" value="Knr4/Smi1-like_sf"/>
</dbReference>
<protein>
    <submittedName>
        <fullName evidence="3">Cell wall assembly regulator SMI1</fullName>
    </submittedName>
</protein>
<dbReference type="EMBL" id="JAVDUI010000001">
    <property type="protein sequence ID" value="MDR6892218.1"/>
    <property type="molecule type" value="Genomic_DNA"/>
</dbReference>
<name>A0AAE3YE58_9MICC</name>
<reference evidence="3" key="1">
    <citation type="submission" date="2023-07" db="EMBL/GenBank/DDBJ databases">
        <title>Sequencing the genomes of 1000 actinobacteria strains.</title>
        <authorList>
            <person name="Klenk H.-P."/>
        </authorList>
    </citation>
    <scope>NUCLEOTIDE SEQUENCE</scope>
    <source>
        <strain evidence="3">DSM 13988</strain>
    </source>
</reference>
<evidence type="ECO:0000313" key="4">
    <source>
        <dbReference type="EMBL" id="MDR6892225.1"/>
    </source>
</evidence>
<dbReference type="Gene3D" id="3.40.1580.10">
    <property type="entry name" value="SMI1/KNR4-like"/>
    <property type="match status" value="1"/>
</dbReference>
<evidence type="ECO:0000256" key="1">
    <source>
        <dbReference type="SAM" id="MobiDB-lite"/>
    </source>
</evidence>
<keyword evidence="5" id="KW-1185">Reference proteome</keyword>
<sequence length="467" mass="52684">MEPSPYDPKLELEANRLYAEAIASAKDSGIKDVKRYLGRKAFEEIKCGSEYNAWKIQLEFATLFAMAELTEALELLFRGKITQTMALQPQGGRGIHRSLPTFRWCAEKTNLTGYAELFSKPNNAASRVDSPYRSIASREIRRIAYPDPWEESFYGTLENPSRGWRPDPVPMYHTYLEEMVDLTNFVSGFPFGNDIGWSREDYVRALETDALIVRQQLGFPETMPDLPENPRVILPESFQGLPEWTPDPQPVFPADNDSGGSSPQRHEPVPDLQHQDLQQSQEDSHETPRLEDQPQTIHAAKENPLSIEEIKKHLERIAEEVGIEADEWNEPATEEEISEAEKAFGVTFPETYKQMLRIHNGTGMGDFPSLKEALATSKELEEIEEEFGEGSEKSKNLSEDKPGVLKNGVYRRGWVPLYDFGTGVVDCLDCDPGPNGTLGQVVRYDPGGVEGVDYASLEEWLEEFDGS</sequence>
<dbReference type="SMART" id="SM00860">
    <property type="entry name" value="SMI1_KNR4"/>
    <property type="match status" value="1"/>
</dbReference>
<proteinExistence type="predicted"/>
<dbReference type="RefSeq" id="WP_309850902.1">
    <property type="nucleotide sequence ID" value="NZ_JAVDUI010000001.1"/>
</dbReference>
<dbReference type="SUPFAM" id="SSF160631">
    <property type="entry name" value="SMI1/KNR4-like"/>
    <property type="match status" value="1"/>
</dbReference>
<dbReference type="InterPro" id="IPR051873">
    <property type="entry name" value="KNR4/SMI1_regulator"/>
</dbReference>
<evidence type="ECO:0000313" key="3">
    <source>
        <dbReference type="EMBL" id="MDR6892218.1"/>
    </source>
</evidence>
<dbReference type="PANTHER" id="PTHR47432">
    <property type="entry name" value="CELL WALL ASSEMBLY REGULATOR SMI1"/>
    <property type="match status" value="1"/>
</dbReference>
<dbReference type="Pfam" id="PF09346">
    <property type="entry name" value="SMI1_KNR4"/>
    <property type="match status" value="1"/>
</dbReference>
<dbReference type="PANTHER" id="PTHR47432:SF1">
    <property type="entry name" value="CELL WALL ASSEMBLY REGULATOR SMI1"/>
    <property type="match status" value="1"/>
</dbReference>
<dbReference type="InterPro" id="IPR018958">
    <property type="entry name" value="Knr4/Smi1-like_dom"/>
</dbReference>
<evidence type="ECO:0000313" key="5">
    <source>
        <dbReference type="Proteomes" id="UP001247307"/>
    </source>
</evidence>
<gene>
    <name evidence="3" type="ORF">J2S35_001158</name>
    <name evidence="4" type="ORF">J2S35_001165</name>
</gene>
<evidence type="ECO:0000259" key="2">
    <source>
        <dbReference type="SMART" id="SM00860"/>
    </source>
</evidence>
<comment type="caution">
    <text evidence="3">The sequence shown here is derived from an EMBL/GenBank/DDBJ whole genome shotgun (WGS) entry which is preliminary data.</text>
</comment>
<feature type="domain" description="Knr4/Smi1-like" evidence="2">
    <location>
        <begin position="331"/>
        <end position="463"/>
    </location>
</feature>
<feature type="region of interest" description="Disordered" evidence="1">
    <location>
        <begin position="238"/>
        <end position="306"/>
    </location>
</feature>
<organism evidence="3 5">
    <name type="scientific">Falsarthrobacter nasiphocae</name>
    <dbReference type="NCBI Taxonomy" id="189863"/>
    <lineage>
        <taxon>Bacteria</taxon>
        <taxon>Bacillati</taxon>
        <taxon>Actinomycetota</taxon>
        <taxon>Actinomycetes</taxon>
        <taxon>Micrococcales</taxon>
        <taxon>Micrococcaceae</taxon>
        <taxon>Falsarthrobacter</taxon>
    </lineage>
</organism>
<dbReference type="EMBL" id="JAVDUI010000001">
    <property type="protein sequence ID" value="MDR6892225.1"/>
    <property type="molecule type" value="Genomic_DNA"/>
</dbReference>
<feature type="compositionally biased region" description="Basic and acidic residues" evidence="1">
    <location>
        <begin position="282"/>
        <end position="292"/>
    </location>
</feature>